<name>A0ABD0JX48_9CAEN</name>
<feature type="compositionally biased region" description="Polar residues" evidence="1">
    <location>
        <begin position="38"/>
        <end position="65"/>
    </location>
</feature>
<sequence>MGKHTGAWRKKTPAQIQRDRKKSRAAPGAKQAKDSIVPTRTTELDTPQTGHCTCHTVDQTTQPVSRWSGAAARSGQLDSETRPDYTEDMCIDSECVAQTVNNTVFEKNRRGGK</sequence>
<organism evidence="2 3">
    <name type="scientific">Batillaria attramentaria</name>
    <dbReference type="NCBI Taxonomy" id="370345"/>
    <lineage>
        <taxon>Eukaryota</taxon>
        <taxon>Metazoa</taxon>
        <taxon>Spiralia</taxon>
        <taxon>Lophotrochozoa</taxon>
        <taxon>Mollusca</taxon>
        <taxon>Gastropoda</taxon>
        <taxon>Caenogastropoda</taxon>
        <taxon>Sorbeoconcha</taxon>
        <taxon>Cerithioidea</taxon>
        <taxon>Batillariidae</taxon>
        <taxon>Batillaria</taxon>
    </lineage>
</organism>
<dbReference type="Proteomes" id="UP001519460">
    <property type="component" value="Unassembled WGS sequence"/>
</dbReference>
<proteinExistence type="predicted"/>
<dbReference type="EMBL" id="JACVVK020000299">
    <property type="protein sequence ID" value="KAK7479616.1"/>
    <property type="molecule type" value="Genomic_DNA"/>
</dbReference>
<evidence type="ECO:0000313" key="2">
    <source>
        <dbReference type="EMBL" id="KAK7479616.1"/>
    </source>
</evidence>
<accession>A0ABD0JX48</accession>
<reference evidence="2 3" key="1">
    <citation type="journal article" date="2023" name="Sci. Data">
        <title>Genome assembly of the Korean intertidal mud-creeper Batillaria attramentaria.</title>
        <authorList>
            <person name="Patra A.K."/>
            <person name="Ho P.T."/>
            <person name="Jun S."/>
            <person name="Lee S.J."/>
            <person name="Kim Y."/>
            <person name="Won Y.J."/>
        </authorList>
    </citation>
    <scope>NUCLEOTIDE SEQUENCE [LARGE SCALE GENOMIC DNA]</scope>
    <source>
        <strain evidence="2">Wonlab-2016</strain>
    </source>
</reference>
<comment type="caution">
    <text evidence="2">The sequence shown here is derived from an EMBL/GenBank/DDBJ whole genome shotgun (WGS) entry which is preliminary data.</text>
</comment>
<evidence type="ECO:0000256" key="1">
    <source>
        <dbReference type="SAM" id="MobiDB-lite"/>
    </source>
</evidence>
<evidence type="ECO:0000313" key="3">
    <source>
        <dbReference type="Proteomes" id="UP001519460"/>
    </source>
</evidence>
<keyword evidence="3" id="KW-1185">Reference proteome</keyword>
<dbReference type="AlphaFoldDB" id="A0ABD0JX48"/>
<feature type="compositionally biased region" description="Basic residues" evidence="1">
    <location>
        <begin position="1"/>
        <end position="12"/>
    </location>
</feature>
<feature type="region of interest" description="Disordered" evidence="1">
    <location>
        <begin position="1"/>
        <end position="84"/>
    </location>
</feature>
<protein>
    <submittedName>
        <fullName evidence="2">Uncharacterized protein</fullName>
    </submittedName>
</protein>
<gene>
    <name evidence="2" type="ORF">BaRGS_00029165</name>
</gene>